<evidence type="ECO:0000259" key="1">
    <source>
        <dbReference type="Pfam" id="PF24346"/>
    </source>
</evidence>
<sequence>MIVDSEETEEVAVHTEVPLSQDPFLSVSITAGAIDMTKAAPNDRINEGDTISYTIKVYNTGNQTMTNIRVSDTLLTSLKRGT</sequence>
<feature type="non-terminal residue" evidence="2">
    <location>
        <position position="82"/>
    </location>
</feature>
<gene>
    <name evidence="2" type="ORF">S12H4_60425</name>
</gene>
<dbReference type="EMBL" id="BARW01039767">
    <property type="protein sequence ID" value="GAJ22583.1"/>
    <property type="molecule type" value="Genomic_DNA"/>
</dbReference>
<dbReference type="Gene3D" id="2.60.40.740">
    <property type="match status" value="1"/>
</dbReference>
<protein>
    <recommendedName>
        <fullName evidence="1">DUF7507 domain-containing protein</fullName>
    </recommendedName>
</protein>
<reference evidence="2" key="1">
    <citation type="journal article" date="2014" name="Front. Microbiol.">
        <title>High frequency of phylogenetically diverse reductive dehalogenase-homologous genes in deep subseafloor sedimentary metagenomes.</title>
        <authorList>
            <person name="Kawai M."/>
            <person name="Futagami T."/>
            <person name="Toyoda A."/>
            <person name="Takaki Y."/>
            <person name="Nishi S."/>
            <person name="Hori S."/>
            <person name="Arai W."/>
            <person name="Tsubouchi T."/>
            <person name="Morono Y."/>
            <person name="Uchiyama I."/>
            <person name="Ito T."/>
            <person name="Fujiyama A."/>
            <person name="Inagaki F."/>
            <person name="Takami H."/>
        </authorList>
    </citation>
    <scope>NUCLEOTIDE SEQUENCE</scope>
    <source>
        <strain evidence="2">Expedition CK06-06</strain>
    </source>
</reference>
<dbReference type="InterPro" id="IPR055354">
    <property type="entry name" value="DUF7507"/>
</dbReference>
<organism evidence="2">
    <name type="scientific">marine sediment metagenome</name>
    <dbReference type="NCBI Taxonomy" id="412755"/>
    <lineage>
        <taxon>unclassified sequences</taxon>
        <taxon>metagenomes</taxon>
        <taxon>ecological metagenomes</taxon>
    </lineage>
</organism>
<feature type="domain" description="DUF7507" evidence="1">
    <location>
        <begin position="33"/>
        <end position="74"/>
    </location>
</feature>
<accession>X1UYJ4</accession>
<name>X1UYJ4_9ZZZZ</name>
<proteinExistence type="predicted"/>
<dbReference type="Pfam" id="PF24346">
    <property type="entry name" value="DUF7507"/>
    <property type="match status" value="1"/>
</dbReference>
<comment type="caution">
    <text evidence="2">The sequence shown here is derived from an EMBL/GenBank/DDBJ whole genome shotgun (WGS) entry which is preliminary data.</text>
</comment>
<dbReference type="AlphaFoldDB" id="X1UYJ4"/>
<evidence type="ECO:0000313" key="2">
    <source>
        <dbReference type="EMBL" id="GAJ22583.1"/>
    </source>
</evidence>
<dbReference type="InterPro" id="IPR047589">
    <property type="entry name" value="DUF11_rpt"/>
</dbReference>
<dbReference type="NCBIfam" id="TIGR01451">
    <property type="entry name" value="B_ant_repeat"/>
    <property type="match status" value="1"/>
</dbReference>